<dbReference type="EMBL" id="FUEG01000007">
    <property type="protein sequence ID" value="SJL06901.1"/>
    <property type="molecule type" value="Genomic_DNA"/>
</dbReference>
<dbReference type="AlphaFoldDB" id="A0A284RDR2"/>
<dbReference type="Proteomes" id="UP000219338">
    <property type="component" value="Unassembled WGS sequence"/>
</dbReference>
<evidence type="ECO:0000313" key="2">
    <source>
        <dbReference type="Proteomes" id="UP000219338"/>
    </source>
</evidence>
<proteinExistence type="predicted"/>
<sequence>MKGKVYVGCAVELYNTWSPEFTSAGLLLLAPGPPEQFTGIESWMSIPVSPQVESPRVDRRPVYPRNPFPVPGFCHWPILPLVTCRFPRERQEASDMPYLSSVGQHQYFAVQGGDPSMIEPFASAMPPPEMLAAQPFCSAGYDISSFSIDDIADPREFFAEQGVLYRLEQESLNRRQENIRLAEEQSSHLLRARRSGWKQKLGRTDEHCGYWQGGGTAYMWFPLVALRNRELTRFPWARKQHIGIEADETGGVRCQIQAWDISDIRQDVLTVVPETSLS</sequence>
<gene>
    <name evidence="1" type="ORF">ARMOST_10243</name>
</gene>
<name>A0A284RDR2_ARMOS</name>
<accession>A0A284RDR2</accession>
<evidence type="ECO:0000313" key="1">
    <source>
        <dbReference type="EMBL" id="SJL06901.1"/>
    </source>
</evidence>
<dbReference type="OrthoDB" id="3016445at2759"/>
<reference evidence="2" key="1">
    <citation type="journal article" date="2017" name="Nat. Ecol. Evol.">
        <title>Genome expansion and lineage-specific genetic innovations in the forest pathogenic fungi Armillaria.</title>
        <authorList>
            <person name="Sipos G."/>
            <person name="Prasanna A.N."/>
            <person name="Walter M.C."/>
            <person name="O'Connor E."/>
            <person name="Balint B."/>
            <person name="Krizsan K."/>
            <person name="Kiss B."/>
            <person name="Hess J."/>
            <person name="Varga T."/>
            <person name="Slot J."/>
            <person name="Riley R."/>
            <person name="Boka B."/>
            <person name="Rigling D."/>
            <person name="Barry K."/>
            <person name="Lee J."/>
            <person name="Mihaltcheva S."/>
            <person name="LaButti K."/>
            <person name="Lipzen A."/>
            <person name="Waldron R."/>
            <person name="Moloney N.M."/>
            <person name="Sperisen C."/>
            <person name="Kredics L."/>
            <person name="Vagvoelgyi C."/>
            <person name="Patrignani A."/>
            <person name="Fitzpatrick D."/>
            <person name="Nagy I."/>
            <person name="Doyle S."/>
            <person name="Anderson J.B."/>
            <person name="Grigoriev I.V."/>
            <person name="Gueldener U."/>
            <person name="Muensterkoetter M."/>
            <person name="Nagy L.G."/>
        </authorList>
    </citation>
    <scope>NUCLEOTIDE SEQUENCE [LARGE SCALE GENOMIC DNA]</scope>
    <source>
        <strain evidence="2">C18/9</strain>
    </source>
</reference>
<organism evidence="1 2">
    <name type="scientific">Armillaria ostoyae</name>
    <name type="common">Armillaria root rot fungus</name>
    <dbReference type="NCBI Taxonomy" id="47428"/>
    <lineage>
        <taxon>Eukaryota</taxon>
        <taxon>Fungi</taxon>
        <taxon>Dikarya</taxon>
        <taxon>Basidiomycota</taxon>
        <taxon>Agaricomycotina</taxon>
        <taxon>Agaricomycetes</taxon>
        <taxon>Agaricomycetidae</taxon>
        <taxon>Agaricales</taxon>
        <taxon>Marasmiineae</taxon>
        <taxon>Physalacriaceae</taxon>
        <taxon>Armillaria</taxon>
    </lineage>
</organism>
<protein>
    <submittedName>
        <fullName evidence="1">Uncharacterized protein</fullName>
    </submittedName>
</protein>
<keyword evidence="2" id="KW-1185">Reference proteome</keyword>